<evidence type="ECO:0000313" key="2">
    <source>
        <dbReference type="Proteomes" id="UP000297814"/>
    </source>
</evidence>
<dbReference type="AlphaFoldDB" id="A0A4Z1GSF2"/>
<gene>
    <name evidence="1" type="ORF">BHYA_0091g00230</name>
</gene>
<sequence length="257" mass="28775">MITDGGGIRGLSELTILDEIINRLKYALKSPVDLLPADYFDMICGLEEIFKNKRSNSLYGHAFESSNMERAIKNLPEVKYGQGHDDDRMLAEEEETRHSCKAFVCVVSSSHVEGDPNKFRTCIGAGIPKALGFTRPKFLWEKVAPISLVKVLEGMATSMEKEAAEMEKKYRNIPGVYNRVNVGRDIGDIGLEELEELGYSIPIGDLLEEEAMNILFHRSNQERMHENTEDTRKICCHLSCLALAVDQAGVYIKSTGI</sequence>
<dbReference type="Gene3D" id="3.40.1090.10">
    <property type="entry name" value="Cytosolic phospholipase A2 catalytic domain"/>
    <property type="match status" value="1"/>
</dbReference>
<evidence type="ECO:0000313" key="1">
    <source>
        <dbReference type="EMBL" id="TGO37691.1"/>
    </source>
</evidence>
<organism evidence="1 2">
    <name type="scientific">Botrytis hyacinthi</name>
    <dbReference type="NCBI Taxonomy" id="278943"/>
    <lineage>
        <taxon>Eukaryota</taxon>
        <taxon>Fungi</taxon>
        <taxon>Dikarya</taxon>
        <taxon>Ascomycota</taxon>
        <taxon>Pezizomycotina</taxon>
        <taxon>Leotiomycetes</taxon>
        <taxon>Helotiales</taxon>
        <taxon>Sclerotiniaceae</taxon>
        <taxon>Botrytis</taxon>
    </lineage>
</organism>
<accession>A0A4Z1GSF2</accession>
<proteinExistence type="predicted"/>
<name>A0A4Z1GSF2_9HELO</name>
<comment type="caution">
    <text evidence="1">The sequence shown here is derived from an EMBL/GenBank/DDBJ whole genome shotgun (WGS) entry which is preliminary data.</text>
</comment>
<protein>
    <submittedName>
        <fullName evidence="1">Uncharacterized protein</fullName>
    </submittedName>
</protein>
<dbReference type="EMBL" id="PQXK01000091">
    <property type="protein sequence ID" value="TGO37691.1"/>
    <property type="molecule type" value="Genomic_DNA"/>
</dbReference>
<dbReference type="Proteomes" id="UP000297814">
    <property type="component" value="Unassembled WGS sequence"/>
</dbReference>
<reference evidence="1 2" key="1">
    <citation type="submission" date="2017-12" db="EMBL/GenBank/DDBJ databases">
        <title>Comparative genomics of Botrytis spp.</title>
        <authorList>
            <person name="Valero-Jimenez C.A."/>
            <person name="Tapia P."/>
            <person name="Veloso J."/>
            <person name="Silva-Moreno E."/>
            <person name="Staats M."/>
            <person name="Valdes J.H."/>
            <person name="Van Kan J.A.L."/>
        </authorList>
    </citation>
    <scope>NUCLEOTIDE SEQUENCE [LARGE SCALE GENOMIC DNA]</scope>
    <source>
        <strain evidence="1 2">Bh0001</strain>
    </source>
</reference>
<keyword evidence="2" id="KW-1185">Reference proteome</keyword>